<comment type="similarity">
    <text evidence="2">Belongs to the mitochondrion-specific ribosomal protein mS23 family.</text>
</comment>
<comment type="subcellular location">
    <subcellularLocation>
        <location evidence="1">Mitochondrion</location>
    </subcellularLocation>
</comment>
<evidence type="ECO:0000256" key="4">
    <source>
        <dbReference type="ARBA" id="ARBA00023128"/>
    </source>
</evidence>
<proteinExistence type="inferred from homology"/>
<evidence type="ECO:0000313" key="10">
    <source>
        <dbReference type="Proteomes" id="UP001487740"/>
    </source>
</evidence>
<evidence type="ECO:0000256" key="3">
    <source>
        <dbReference type="ARBA" id="ARBA00022980"/>
    </source>
</evidence>
<dbReference type="PANTHER" id="PTHR15925:SF2">
    <property type="entry name" value="SMALL RIBOSOMAL SUBUNIT PROTEIN MS23"/>
    <property type="match status" value="1"/>
</dbReference>
<evidence type="ECO:0000256" key="1">
    <source>
        <dbReference type="ARBA" id="ARBA00004173"/>
    </source>
</evidence>
<keyword evidence="5" id="KW-0687">Ribonucleoprotein</keyword>
<dbReference type="GO" id="GO:0005739">
    <property type="term" value="C:mitochondrion"/>
    <property type="evidence" value="ECO:0007669"/>
    <property type="project" value="InterPro"/>
</dbReference>
<sequence length="190" mass="21585">MTTYCSELRIFITRYGIFYWSLVKGLATGLLKSGAMKPQDKPLWYDIYEAFPPRYEPHYDRSPVIKEIKQIFYPEDVIRGKFYRKYGSPGIISLSDTSPRSSLCQLFVAEYKHLQADSSLTEDRLMEEAALALEARGFYLGHSRHPPKVNHPEITTLEPEEGGSSLAGQGKISQVRLADVFKESQGGEKL</sequence>
<dbReference type="EMBL" id="JARAKH010000012">
    <property type="protein sequence ID" value="KAK8398584.1"/>
    <property type="molecule type" value="Genomic_DNA"/>
</dbReference>
<dbReference type="GO" id="GO:0005840">
    <property type="term" value="C:ribosome"/>
    <property type="evidence" value="ECO:0007669"/>
    <property type="project" value="InterPro"/>
</dbReference>
<evidence type="ECO:0000259" key="8">
    <source>
        <dbReference type="Pfam" id="PF10484"/>
    </source>
</evidence>
<dbReference type="InterPro" id="IPR023611">
    <property type="entry name" value="mS23_dom_met"/>
</dbReference>
<evidence type="ECO:0000313" key="9">
    <source>
        <dbReference type="EMBL" id="KAK8398584.1"/>
    </source>
</evidence>
<organism evidence="9 10">
    <name type="scientific">Scylla paramamosain</name>
    <name type="common">Mud crab</name>
    <dbReference type="NCBI Taxonomy" id="85552"/>
    <lineage>
        <taxon>Eukaryota</taxon>
        <taxon>Metazoa</taxon>
        <taxon>Ecdysozoa</taxon>
        <taxon>Arthropoda</taxon>
        <taxon>Crustacea</taxon>
        <taxon>Multicrustacea</taxon>
        <taxon>Malacostraca</taxon>
        <taxon>Eumalacostraca</taxon>
        <taxon>Eucarida</taxon>
        <taxon>Decapoda</taxon>
        <taxon>Pleocyemata</taxon>
        <taxon>Brachyura</taxon>
        <taxon>Eubrachyura</taxon>
        <taxon>Portunoidea</taxon>
        <taxon>Portunidae</taxon>
        <taxon>Portuninae</taxon>
        <taxon>Scylla</taxon>
    </lineage>
</organism>
<evidence type="ECO:0000256" key="5">
    <source>
        <dbReference type="ARBA" id="ARBA00023274"/>
    </source>
</evidence>
<dbReference type="GO" id="GO:0006412">
    <property type="term" value="P:translation"/>
    <property type="evidence" value="ECO:0007669"/>
    <property type="project" value="InterPro"/>
</dbReference>
<name>A0AAW0UEL0_SCYPA</name>
<dbReference type="PANTHER" id="PTHR15925">
    <property type="entry name" value="MITOCHONDRIAL RIBOSOMAL PROTEIN S23"/>
    <property type="match status" value="1"/>
</dbReference>
<evidence type="ECO:0000256" key="6">
    <source>
        <dbReference type="ARBA" id="ARBA00035137"/>
    </source>
</evidence>
<keyword evidence="3" id="KW-0689">Ribosomal protein</keyword>
<dbReference type="CDD" id="cd23701">
    <property type="entry name" value="At1g26750"/>
    <property type="match status" value="1"/>
</dbReference>
<gene>
    <name evidence="9" type="ORF">O3P69_004021</name>
</gene>
<evidence type="ECO:0000256" key="7">
    <source>
        <dbReference type="SAM" id="MobiDB-lite"/>
    </source>
</evidence>
<protein>
    <recommendedName>
        <fullName evidence="6">Small ribosomal subunit protein mS23</fullName>
    </recommendedName>
</protein>
<dbReference type="Proteomes" id="UP001487740">
    <property type="component" value="Unassembled WGS sequence"/>
</dbReference>
<dbReference type="GO" id="GO:0003735">
    <property type="term" value="F:structural constituent of ribosome"/>
    <property type="evidence" value="ECO:0007669"/>
    <property type="project" value="InterPro"/>
</dbReference>
<feature type="domain" description="Small ribosomal subunit protein mS23 conserved" evidence="8">
    <location>
        <begin position="28"/>
        <end position="135"/>
    </location>
</feature>
<dbReference type="InterPro" id="IPR019520">
    <property type="entry name" value="Ribosomal_mS23_met"/>
</dbReference>
<reference evidence="9 10" key="1">
    <citation type="submission" date="2023-03" db="EMBL/GenBank/DDBJ databases">
        <title>High-quality genome of Scylla paramamosain provides insights in environmental adaptation.</title>
        <authorList>
            <person name="Zhang L."/>
        </authorList>
    </citation>
    <scope>NUCLEOTIDE SEQUENCE [LARGE SCALE GENOMIC DNA]</scope>
    <source>
        <strain evidence="9">LZ_2023a</strain>
        <tissue evidence="9">Muscle</tissue>
    </source>
</reference>
<keyword evidence="10" id="KW-1185">Reference proteome</keyword>
<feature type="region of interest" description="Disordered" evidence="7">
    <location>
        <begin position="143"/>
        <end position="170"/>
    </location>
</feature>
<evidence type="ECO:0000256" key="2">
    <source>
        <dbReference type="ARBA" id="ARBA00009864"/>
    </source>
</evidence>
<dbReference type="AlphaFoldDB" id="A0AAW0UEL0"/>
<comment type="caution">
    <text evidence="9">The sequence shown here is derived from an EMBL/GenBank/DDBJ whole genome shotgun (WGS) entry which is preliminary data.</text>
</comment>
<dbReference type="InterPro" id="IPR059242">
    <property type="entry name" value="mS23_dom"/>
</dbReference>
<keyword evidence="4" id="KW-0496">Mitochondrion</keyword>
<accession>A0AAW0UEL0</accession>
<dbReference type="Pfam" id="PF10484">
    <property type="entry name" value="MRP-S23"/>
    <property type="match status" value="1"/>
</dbReference>